<evidence type="ECO:0000256" key="5">
    <source>
        <dbReference type="ARBA" id="ARBA00022989"/>
    </source>
</evidence>
<evidence type="ECO:0000256" key="1">
    <source>
        <dbReference type="ARBA" id="ARBA00004651"/>
    </source>
</evidence>
<keyword evidence="9" id="KW-0325">Glycoprotein</keyword>
<dbReference type="PANTHER" id="PTHR24061">
    <property type="entry name" value="CALCIUM-SENSING RECEPTOR-RELATED"/>
    <property type="match status" value="1"/>
</dbReference>
<feature type="transmembrane region" description="Helical" evidence="11">
    <location>
        <begin position="207"/>
        <end position="231"/>
    </location>
</feature>
<reference evidence="13 14" key="1">
    <citation type="journal article" date="2020" name="Mol. Biol. Evol.">
        <title>Interspecific Gene Flow and the Evolution of Specialization in Black and White Rhinoceros.</title>
        <authorList>
            <person name="Moodley Y."/>
            <person name="Westbury M.V."/>
            <person name="Russo I.M."/>
            <person name="Gopalakrishnan S."/>
            <person name="Rakotoarivelo A."/>
            <person name="Olsen R.A."/>
            <person name="Prost S."/>
            <person name="Tunstall T."/>
            <person name="Ryder O.A."/>
            <person name="Dalen L."/>
            <person name="Bruford M.W."/>
        </authorList>
    </citation>
    <scope>NUCLEOTIDE SEQUENCE [LARGE SCALE GENOMIC DNA]</scope>
    <source>
        <strain evidence="13">SBR-YM</strain>
        <tissue evidence="13">Skin</tissue>
    </source>
</reference>
<keyword evidence="4" id="KW-0732">Signal</keyword>
<evidence type="ECO:0000256" key="4">
    <source>
        <dbReference type="ARBA" id="ARBA00022729"/>
    </source>
</evidence>
<dbReference type="EMBL" id="JACDTQ010000577">
    <property type="protein sequence ID" value="KAF5927412.1"/>
    <property type="molecule type" value="Genomic_DNA"/>
</dbReference>
<protein>
    <recommendedName>
        <fullName evidence="12">G-protein coupled receptors family 3 profile domain-containing protein</fullName>
    </recommendedName>
</protein>
<dbReference type="InterPro" id="IPR000337">
    <property type="entry name" value="GPCR_3"/>
</dbReference>
<feature type="transmembrane region" description="Helical" evidence="11">
    <location>
        <begin position="175"/>
        <end position="195"/>
    </location>
</feature>
<dbReference type="PROSITE" id="PS50259">
    <property type="entry name" value="G_PROTEIN_RECEP_F3_4"/>
    <property type="match status" value="1"/>
</dbReference>
<feature type="transmembrane region" description="Helical" evidence="11">
    <location>
        <begin position="140"/>
        <end position="163"/>
    </location>
</feature>
<dbReference type="InterPro" id="IPR028082">
    <property type="entry name" value="Peripla_BP_I"/>
</dbReference>
<dbReference type="InterPro" id="IPR017978">
    <property type="entry name" value="GPCR_3_C"/>
</dbReference>
<comment type="caution">
    <text evidence="13">The sequence shown here is derived from an EMBL/GenBank/DDBJ whole genome shotgun (WGS) entry which is preliminary data.</text>
</comment>
<dbReference type="SUPFAM" id="SSF53822">
    <property type="entry name" value="Periplasmic binding protein-like I"/>
    <property type="match status" value="1"/>
</dbReference>
<dbReference type="InterPro" id="IPR000068">
    <property type="entry name" value="GPCR_3_Ca_sens_rcpt-rel"/>
</dbReference>
<dbReference type="AlphaFoldDB" id="A0A7J7FH44"/>
<keyword evidence="7 11" id="KW-0472">Membrane</keyword>
<evidence type="ECO:0000313" key="13">
    <source>
        <dbReference type="EMBL" id="KAF5927412.1"/>
    </source>
</evidence>
<dbReference type="Pfam" id="PF00003">
    <property type="entry name" value="7tm_3"/>
    <property type="match status" value="1"/>
</dbReference>
<dbReference type="Gene3D" id="3.40.50.2300">
    <property type="match status" value="1"/>
</dbReference>
<evidence type="ECO:0000313" key="14">
    <source>
        <dbReference type="Proteomes" id="UP000551758"/>
    </source>
</evidence>
<proteinExistence type="predicted"/>
<feature type="domain" description="G-protein coupled receptors family 3 profile" evidence="12">
    <location>
        <begin position="137"/>
        <end position="235"/>
    </location>
</feature>
<evidence type="ECO:0000256" key="9">
    <source>
        <dbReference type="ARBA" id="ARBA00023180"/>
    </source>
</evidence>
<organism evidence="13 14">
    <name type="scientific">Diceros bicornis minor</name>
    <name type="common">South-central black rhinoceros</name>
    <dbReference type="NCBI Taxonomy" id="77932"/>
    <lineage>
        <taxon>Eukaryota</taxon>
        <taxon>Metazoa</taxon>
        <taxon>Chordata</taxon>
        <taxon>Craniata</taxon>
        <taxon>Vertebrata</taxon>
        <taxon>Euteleostomi</taxon>
        <taxon>Mammalia</taxon>
        <taxon>Eutheria</taxon>
        <taxon>Laurasiatheria</taxon>
        <taxon>Perissodactyla</taxon>
        <taxon>Rhinocerotidae</taxon>
        <taxon>Diceros</taxon>
    </lineage>
</organism>
<keyword evidence="14" id="KW-1185">Reference proteome</keyword>
<accession>A0A7J7FH44</accession>
<evidence type="ECO:0000256" key="3">
    <source>
        <dbReference type="ARBA" id="ARBA00022692"/>
    </source>
</evidence>
<dbReference type="PANTHER" id="PTHR24061:SF0">
    <property type="entry name" value="C-FAMILY ODORANT RECEPTOR OLFCT1"/>
    <property type="match status" value="1"/>
</dbReference>
<dbReference type="GO" id="GO:0005886">
    <property type="term" value="C:plasma membrane"/>
    <property type="evidence" value="ECO:0007669"/>
    <property type="project" value="UniProtKB-SubCell"/>
</dbReference>
<keyword evidence="10" id="KW-0807">Transducer</keyword>
<keyword evidence="3 11" id="KW-0812">Transmembrane</keyword>
<evidence type="ECO:0000256" key="6">
    <source>
        <dbReference type="ARBA" id="ARBA00023040"/>
    </source>
</evidence>
<evidence type="ECO:0000256" key="8">
    <source>
        <dbReference type="ARBA" id="ARBA00023170"/>
    </source>
</evidence>
<dbReference type="PRINTS" id="PR00248">
    <property type="entry name" value="GPCRMGR"/>
</dbReference>
<keyword evidence="5 11" id="KW-1133">Transmembrane helix</keyword>
<evidence type="ECO:0000256" key="10">
    <source>
        <dbReference type="ARBA" id="ARBA00023224"/>
    </source>
</evidence>
<sequence>MTAVYPSAFRLPDLTTTYQAYLAAKALLATYHNLMSYFPGEGPFLGGTCAKAQNDRPWQGLHYAQKVHFTTRAQTEIFFTKYGEMLTTFDIKNMYILPDQKGQTTIVGHFDFRAPPREELLISDSTIIWGEGLLKPLGTVLAVCTALVFLLALAILGIFIWHHHTPIVRANNHQLSYLLLSSLALSFLGTFMFIGHPGPFTYAVRQAAFGVTFTICVSTVLAKAIVVVAAFHATS</sequence>
<gene>
    <name evidence="13" type="ORF">HPG69_019012</name>
</gene>
<evidence type="ECO:0000256" key="7">
    <source>
        <dbReference type="ARBA" id="ARBA00023136"/>
    </source>
</evidence>
<name>A0A7J7FH44_DICBM</name>
<evidence type="ECO:0000256" key="11">
    <source>
        <dbReference type="SAM" id="Phobius"/>
    </source>
</evidence>
<dbReference type="GO" id="GO:0004930">
    <property type="term" value="F:G protein-coupled receptor activity"/>
    <property type="evidence" value="ECO:0007669"/>
    <property type="project" value="UniProtKB-KW"/>
</dbReference>
<dbReference type="Proteomes" id="UP000551758">
    <property type="component" value="Unassembled WGS sequence"/>
</dbReference>
<keyword evidence="6" id="KW-0297">G-protein coupled receptor</keyword>
<keyword evidence="2" id="KW-1003">Cell membrane</keyword>
<comment type="subcellular location">
    <subcellularLocation>
        <location evidence="1">Cell membrane</location>
        <topology evidence="1">Multi-pass membrane protein</topology>
    </subcellularLocation>
</comment>
<evidence type="ECO:0000259" key="12">
    <source>
        <dbReference type="PROSITE" id="PS50259"/>
    </source>
</evidence>
<evidence type="ECO:0000256" key="2">
    <source>
        <dbReference type="ARBA" id="ARBA00022475"/>
    </source>
</evidence>
<keyword evidence="8" id="KW-0675">Receptor</keyword>